<evidence type="ECO:0000313" key="6">
    <source>
        <dbReference type="Proteomes" id="UP000323917"/>
    </source>
</evidence>
<dbReference type="RefSeq" id="WP_148074716.1">
    <property type="nucleotide sequence ID" value="NZ_CP042913.1"/>
</dbReference>
<organism evidence="5 6">
    <name type="scientific">Bythopirellula goksoeyrii</name>
    <dbReference type="NCBI Taxonomy" id="1400387"/>
    <lineage>
        <taxon>Bacteria</taxon>
        <taxon>Pseudomonadati</taxon>
        <taxon>Planctomycetota</taxon>
        <taxon>Planctomycetia</taxon>
        <taxon>Pirellulales</taxon>
        <taxon>Lacipirellulaceae</taxon>
        <taxon>Bythopirellula</taxon>
    </lineage>
</organism>
<dbReference type="KEGG" id="bgok:Pr1d_36760"/>
<dbReference type="Gene3D" id="3.40.720.10">
    <property type="entry name" value="Alkaline Phosphatase, subunit A"/>
    <property type="match status" value="1"/>
</dbReference>
<dbReference type="PANTHER" id="PTHR42693">
    <property type="entry name" value="ARYLSULFATASE FAMILY MEMBER"/>
    <property type="match status" value="1"/>
</dbReference>
<proteinExistence type="inferred from homology"/>
<reference evidence="5 6" key="1">
    <citation type="submission" date="2019-08" db="EMBL/GenBank/DDBJ databases">
        <title>Deep-cultivation of Planctomycetes and their phenomic and genomic characterization uncovers novel biology.</title>
        <authorList>
            <person name="Wiegand S."/>
            <person name="Jogler M."/>
            <person name="Boedeker C."/>
            <person name="Pinto D."/>
            <person name="Vollmers J."/>
            <person name="Rivas-Marin E."/>
            <person name="Kohn T."/>
            <person name="Peeters S.H."/>
            <person name="Heuer A."/>
            <person name="Rast P."/>
            <person name="Oberbeckmann S."/>
            <person name="Bunk B."/>
            <person name="Jeske O."/>
            <person name="Meyerdierks A."/>
            <person name="Storesund J.E."/>
            <person name="Kallscheuer N."/>
            <person name="Luecker S."/>
            <person name="Lage O.M."/>
            <person name="Pohl T."/>
            <person name="Merkel B.J."/>
            <person name="Hornburger P."/>
            <person name="Mueller R.-W."/>
            <person name="Bruemmer F."/>
            <person name="Labrenz M."/>
            <person name="Spormann A.M."/>
            <person name="Op den Camp H."/>
            <person name="Overmann J."/>
            <person name="Amann R."/>
            <person name="Jetten M.S.M."/>
            <person name="Mascher T."/>
            <person name="Medema M.H."/>
            <person name="Devos D.P."/>
            <person name="Kaster A.-K."/>
            <person name="Ovreas L."/>
            <person name="Rohde M."/>
            <person name="Galperin M.Y."/>
            <person name="Jogler C."/>
        </authorList>
    </citation>
    <scope>NUCLEOTIDE SEQUENCE [LARGE SCALE GENOMIC DNA]</scope>
    <source>
        <strain evidence="5 6">Pr1d</strain>
    </source>
</reference>
<dbReference type="CDD" id="cd16146">
    <property type="entry name" value="ARS_like"/>
    <property type="match status" value="1"/>
</dbReference>
<gene>
    <name evidence="5" type="primary">atsA_14</name>
    <name evidence="5" type="ORF">Pr1d_36760</name>
</gene>
<dbReference type="InterPro" id="IPR050738">
    <property type="entry name" value="Sulfatase"/>
</dbReference>
<keyword evidence="3" id="KW-0732">Signal</keyword>
<dbReference type="EMBL" id="CP042913">
    <property type="protein sequence ID" value="QEG36362.1"/>
    <property type="molecule type" value="Genomic_DNA"/>
</dbReference>
<dbReference type="Pfam" id="PF00884">
    <property type="entry name" value="Sulfatase"/>
    <property type="match status" value="1"/>
</dbReference>
<name>A0A5B9QFM6_9BACT</name>
<dbReference type="Proteomes" id="UP000323917">
    <property type="component" value="Chromosome"/>
</dbReference>
<dbReference type="OrthoDB" id="9783154at2"/>
<dbReference type="PANTHER" id="PTHR42693:SF53">
    <property type="entry name" value="ENDO-4-O-SULFATASE"/>
    <property type="match status" value="1"/>
</dbReference>
<feature type="chain" id="PRO_5022984603" evidence="3">
    <location>
        <begin position="20"/>
        <end position="593"/>
    </location>
</feature>
<dbReference type="AlphaFoldDB" id="A0A5B9QFM6"/>
<evidence type="ECO:0000259" key="4">
    <source>
        <dbReference type="Pfam" id="PF00884"/>
    </source>
</evidence>
<comment type="similarity">
    <text evidence="1">Belongs to the sulfatase family.</text>
</comment>
<keyword evidence="6" id="KW-1185">Reference proteome</keyword>
<dbReference type="Gene3D" id="3.30.1120.10">
    <property type="match status" value="1"/>
</dbReference>
<evidence type="ECO:0000256" key="1">
    <source>
        <dbReference type="ARBA" id="ARBA00008779"/>
    </source>
</evidence>
<dbReference type="EC" id="3.1.6.1" evidence="5"/>
<keyword evidence="2 5" id="KW-0378">Hydrolase</keyword>
<dbReference type="GO" id="GO:0004065">
    <property type="term" value="F:arylsulfatase activity"/>
    <property type="evidence" value="ECO:0007669"/>
    <property type="project" value="UniProtKB-EC"/>
</dbReference>
<sequence length="593" mass="67029" precursor="true">MNRSQFNLTLLLVVFSALASCLCRASLSAEVCRPNVVLVMTDDQSFTDFGVNGNEAILTPHIDLLAEQSTSFSQFYVSPVCSATRASLMTGRYNYRTRVVDTWLGRSMLEPSEFTLAESLSKGGYATGIFGKWHLGDCYPMRPTDQGFQEVLVHRGGGLAQPSDPLNNRRRYTDPVLIHNGETVQTQGYCTDVYFRAAEQFIDLTVADEKNFFVYIAPNAPHGPYHDVPERLRAQYVTESERLRRLLPEDSASDDRVVDDLTRVAAMITNIDENVGQLRRFLESKGLNQNTLFLFLCDNGPTPRRFTGKHRGMKCEVREGGIRSPLWVSWPARIKSNGKHDEIAAHIDLMPTILEACGIEPDPNIQLDGRSLMPLLQNAEVDWPDREIVIQAHRGGEPQRHHNFMIRNQQWKLVHPSGFHLERFEGTPQFELYETATDPGEMRNLAEQHPEVVDRLRAAYDRWFDDVSATRPNNYAPPRIHVGTEFEKETVLTRNDWQGENWSSETVGHWQVQIARGGNYRVVVHFEQLGDEVTIEIGDVHRTLSSNGQMSVAFDEIQLSPGECSVSAWASGPGRWGAYQIFLSRAAEIHPTP</sequence>
<accession>A0A5B9QFM6</accession>
<evidence type="ECO:0000256" key="3">
    <source>
        <dbReference type="SAM" id="SignalP"/>
    </source>
</evidence>
<dbReference type="InterPro" id="IPR000917">
    <property type="entry name" value="Sulfatase_N"/>
</dbReference>
<dbReference type="PROSITE" id="PS51257">
    <property type="entry name" value="PROKAR_LIPOPROTEIN"/>
    <property type="match status" value="1"/>
</dbReference>
<evidence type="ECO:0000256" key="2">
    <source>
        <dbReference type="ARBA" id="ARBA00022801"/>
    </source>
</evidence>
<feature type="domain" description="Sulfatase N-terminal" evidence="4">
    <location>
        <begin position="34"/>
        <end position="359"/>
    </location>
</feature>
<evidence type="ECO:0000313" key="5">
    <source>
        <dbReference type="EMBL" id="QEG36362.1"/>
    </source>
</evidence>
<dbReference type="SUPFAM" id="SSF53649">
    <property type="entry name" value="Alkaline phosphatase-like"/>
    <property type="match status" value="1"/>
</dbReference>
<feature type="signal peptide" evidence="3">
    <location>
        <begin position="1"/>
        <end position="19"/>
    </location>
</feature>
<protein>
    <submittedName>
        <fullName evidence="5">Arylsulfatase</fullName>
        <ecNumber evidence="5">3.1.6.1</ecNumber>
    </submittedName>
</protein>
<dbReference type="InterPro" id="IPR017850">
    <property type="entry name" value="Alkaline_phosphatase_core_sf"/>
</dbReference>